<gene>
    <name evidence="2" type="ORF">ACH407_25765</name>
</gene>
<dbReference type="Proteomes" id="UP001611339">
    <property type="component" value="Unassembled WGS sequence"/>
</dbReference>
<evidence type="ECO:0008006" key="4">
    <source>
        <dbReference type="Google" id="ProtNLM"/>
    </source>
</evidence>
<feature type="transmembrane region" description="Helical" evidence="1">
    <location>
        <begin position="131"/>
        <end position="153"/>
    </location>
</feature>
<keyword evidence="3" id="KW-1185">Reference proteome</keyword>
<feature type="transmembrane region" description="Helical" evidence="1">
    <location>
        <begin position="259"/>
        <end position="283"/>
    </location>
</feature>
<evidence type="ECO:0000256" key="1">
    <source>
        <dbReference type="SAM" id="Phobius"/>
    </source>
</evidence>
<protein>
    <recommendedName>
        <fullName evidence="4">Tat (Twin-arginine translocation) pathway signal sequence</fullName>
    </recommendedName>
</protein>
<proteinExistence type="predicted"/>
<keyword evidence="1" id="KW-0472">Membrane</keyword>
<feature type="transmembrane region" description="Helical" evidence="1">
    <location>
        <begin position="98"/>
        <end position="119"/>
    </location>
</feature>
<feature type="transmembrane region" description="Helical" evidence="1">
    <location>
        <begin position="219"/>
        <end position="239"/>
    </location>
</feature>
<reference evidence="2 3" key="1">
    <citation type="submission" date="2024-10" db="EMBL/GenBank/DDBJ databases">
        <title>The Natural Products Discovery Center: Release of the First 8490 Sequenced Strains for Exploring Actinobacteria Biosynthetic Diversity.</title>
        <authorList>
            <person name="Kalkreuter E."/>
            <person name="Kautsar S.A."/>
            <person name="Yang D."/>
            <person name="Bader C.D."/>
            <person name="Teijaro C.N."/>
            <person name="Fluegel L."/>
            <person name="Davis C.M."/>
            <person name="Simpson J.R."/>
            <person name="Lauterbach L."/>
            <person name="Steele A.D."/>
            <person name="Gui C."/>
            <person name="Meng S."/>
            <person name="Li G."/>
            <person name="Viehrig K."/>
            <person name="Ye F."/>
            <person name="Su P."/>
            <person name="Kiefer A.F."/>
            <person name="Nichols A."/>
            <person name="Cepeda A.J."/>
            <person name="Yan W."/>
            <person name="Fan B."/>
            <person name="Jiang Y."/>
            <person name="Adhikari A."/>
            <person name="Zheng C.-J."/>
            <person name="Schuster L."/>
            <person name="Cowan T.M."/>
            <person name="Smanski M.J."/>
            <person name="Chevrette M.G."/>
            <person name="De Carvalho L.P.S."/>
            <person name="Shen B."/>
        </authorList>
    </citation>
    <scope>NUCLEOTIDE SEQUENCE [LARGE SCALE GENOMIC DNA]</scope>
    <source>
        <strain evidence="2 3">NPDC020602</strain>
    </source>
</reference>
<keyword evidence="1" id="KW-0812">Transmembrane</keyword>
<name>A0ABW7UGQ6_9ACTN</name>
<dbReference type="RefSeq" id="WP_398711207.1">
    <property type="nucleotide sequence ID" value="NZ_JBIRUI010000012.1"/>
</dbReference>
<evidence type="ECO:0000313" key="2">
    <source>
        <dbReference type="EMBL" id="MFI1716966.1"/>
    </source>
</evidence>
<dbReference type="EMBL" id="JBIRUI010000012">
    <property type="protein sequence ID" value="MFI1716966.1"/>
    <property type="molecule type" value="Genomic_DNA"/>
</dbReference>
<evidence type="ECO:0000313" key="3">
    <source>
        <dbReference type="Proteomes" id="UP001611339"/>
    </source>
</evidence>
<organism evidence="2 3">
    <name type="scientific">Streptomyces litmocidini</name>
    <dbReference type="NCBI Taxonomy" id="67318"/>
    <lineage>
        <taxon>Bacteria</taxon>
        <taxon>Bacillati</taxon>
        <taxon>Actinomycetota</taxon>
        <taxon>Actinomycetes</taxon>
        <taxon>Kitasatosporales</taxon>
        <taxon>Streptomycetaceae</taxon>
        <taxon>Streptomyces</taxon>
    </lineage>
</organism>
<keyword evidence="1" id="KW-1133">Transmembrane helix</keyword>
<sequence length="296" mass="29940">MTAASHRTGRAVPPRSATLHGRALAVLGAAASALVAAFVVVPGTLAASGPGEDFGRESELADALRAAFVAYWNSGERAFPPDLDALVDYWFRYHVAKAVIAALLLSVLVAAGTLLWKAFLRADGPGAGKRFALASAGVLTTLLALLSLAAVMANVQGAAAPFASLLPLLPTGATGAADGALGAVLAQVGERLAVAPGAGEHAPAALDVMIGDFARYHEAMAAIAATVAVVLAVMSVPAWRRFGRTGPAERRTRRTLGSFGALAASAALLVMVVAVANTTTAAAPRPALLAFFEGGW</sequence>
<accession>A0ABW7UGQ6</accession>
<comment type="caution">
    <text evidence="2">The sequence shown here is derived from an EMBL/GenBank/DDBJ whole genome shotgun (WGS) entry which is preliminary data.</text>
</comment>